<feature type="transmembrane region" description="Helical" evidence="3">
    <location>
        <begin position="272"/>
        <end position="299"/>
    </location>
</feature>
<dbReference type="Pfam" id="PF03323">
    <property type="entry name" value="GerA"/>
    <property type="match status" value="1"/>
</dbReference>
<accession>A0A328U4T1</accession>
<comment type="caution">
    <text evidence="4">The sequence shown here is derived from an EMBL/GenBank/DDBJ whole genome shotgun (WGS) entry which is preliminary data.</text>
</comment>
<keyword evidence="3" id="KW-1133">Transmembrane helix</keyword>
<organism evidence="4 5">
    <name type="scientific">Paenibacillus montanisoli</name>
    <dbReference type="NCBI Taxonomy" id="2081970"/>
    <lineage>
        <taxon>Bacteria</taxon>
        <taxon>Bacillati</taxon>
        <taxon>Bacillota</taxon>
        <taxon>Bacilli</taxon>
        <taxon>Bacillales</taxon>
        <taxon>Paenibacillaceae</taxon>
        <taxon>Paenibacillus</taxon>
    </lineage>
</organism>
<feature type="transmembrane region" description="Helical" evidence="3">
    <location>
        <begin position="402"/>
        <end position="427"/>
    </location>
</feature>
<gene>
    <name evidence="4" type="ORF">DL346_16655</name>
</gene>
<dbReference type="GO" id="GO:0016020">
    <property type="term" value="C:membrane"/>
    <property type="evidence" value="ECO:0007669"/>
    <property type="project" value="InterPro"/>
</dbReference>
<dbReference type="OrthoDB" id="1726708at2"/>
<reference evidence="4 5" key="1">
    <citation type="submission" date="2018-06" db="EMBL/GenBank/DDBJ databases">
        <title>Paenibacillus montanisoli sp. nov., isolated from mountain area soil.</title>
        <authorList>
            <person name="Wu M."/>
        </authorList>
    </citation>
    <scope>NUCLEOTIDE SEQUENCE [LARGE SCALE GENOMIC DNA]</scope>
    <source>
        <strain evidence="4 5">RA17</strain>
    </source>
</reference>
<feature type="transmembrane region" description="Helical" evidence="3">
    <location>
        <begin position="351"/>
        <end position="368"/>
    </location>
</feature>
<evidence type="ECO:0000256" key="1">
    <source>
        <dbReference type="ARBA" id="ARBA00005278"/>
    </source>
</evidence>
<dbReference type="AlphaFoldDB" id="A0A328U4T1"/>
<dbReference type="EMBL" id="QLUW01000003">
    <property type="protein sequence ID" value="RAP75024.1"/>
    <property type="molecule type" value="Genomic_DNA"/>
</dbReference>
<protein>
    <recommendedName>
        <fullName evidence="6">Spore germination protein</fullName>
    </recommendedName>
</protein>
<dbReference type="InterPro" id="IPR050768">
    <property type="entry name" value="UPF0353/GerABKA_families"/>
</dbReference>
<evidence type="ECO:0000256" key="3">
    <source>
        <dbReference type="SAM" id="Phobius"/>
    </source>
</evidence>
<dbReference type="InterPro" id="IPR004995">
    <property type="entry name" value="Spore_Ger"/>
</dbReference>
<name>A0A328U4T1_9BACL</name>
<proteinExistence type="inferred from homology"/>
<evidence type="ECO:0000313" key="4">
    <source>
        <dbReference type="EMBL" id="RAP75024.1"/>
    </source>
</evidence>
<evidence type="ECO:0000256" key="2">
    <source>
        <dbReference type="ARBA" id="ARBA00023136"/>
    </source>
</evidence>
<feature type="transmembrane region" description="Helical" evidence="3">
    <location>
        <begin position="320"/>
        <end position="345"/>
    </location>
</feature>
<keyword evidence="5" id="KW-1185">Reference proteome</keyword>
<evidence type="ECO:0008006" key="6">
    <source>
        <dbReference type="Google" id="ProtNLM"/>
    </source>
</evidence>
<dbReference type="PANTHER" id="PTHR22550">
    <property type="entry name" value="SPORE GERMINATION PROTEIN"/>
    <property type="match status" value="1"/>
</dbReference>
<feature type="transmembrane region" description="Helical" evidence="3">
    <location>
        <begin position="375"/>
        <end position="396"/>
    </location>
</feature>
<keyword evidence="2 3" id="KW-0472">Membrane</keyword>
<dbReference type="Proteomes" id="UP000249260">
    <property type="component" value="Unassembled WGS sequence"/>
</dbReference>
<evidence type="ECO:0000313" key="5">
    <source>
        <dbReference type="Proteomes" id="UP000249260"/>
    </source>
</evidence>
<keyword evidence="3" id="KW-0812">Transmembrane</keyword>
<dbReference type="GO" id="GO:0009847">
    <property type="term" value="P:spore germination"/>
    <property type="evidence" value="ECO:0007669"/>
    <property type="project" value="InterPro"/>
</dbReference>
<dbReference type="PANTHER" id="PTHR22550:SF5">
    <property type="entry name" value="LEUCINE ZIPPER PROTEIN 4"/>
    <property type="match status" value="1"/>
</dbReference>
<sequence length="603" mass="66762">MLATVANNTFRWWVMLDKVLKKLSESPDFQSQRIEICGLHLELYALSSLVDVSATVLRLKETASADSYTWEQLKLALSAEEAAEAADHVQGILEGRALLVNEAGSRAAWIQPESQNLNRSIDTPNNQNILLSSQTGFIEDIMTNLGLIRSDLRTAHLKQAHVLVGSSHKHRMIVLSLDNAADSALFADCESAIRSHANEDFASVRQVMRWLRQQPLWSPLPGYSRTESPHEAVHYLKQGRIVLLIEGYPEALVIPAHIYDLFISNIDRDLPAALSIMLVFFRVLGALIAIIAPAAYVALVSINPDVMKVELIYSIAKTRVGVPYPSLTEALILLFIIEMLLEAIVRLPKSIGPAMTMVGGIILGQAVVEARLVSNLLIIVLAASTIANFTIIGYQFALTVRLWRYIMLFFATLFGPLGIVCGLYLLLSLISTTTMLSKPFMSTSSPKAGIRPDEARYLDLRAVYCASIRPAHVYFPPERYPIPVFRPLVDGCTWMAAPGRLALAARRGIQGGKRGPAGLHIEVKKSTSAYLARGVDDKQYLRHSFDYSRPFAVTETIFFTEYAALGINGAAARLIHVYFVCRAQFVIASFLACRDFWTSARVD</sequence>
<comment type="similarity">
    <text evidence="1">Belongs to the GerABKA family.</text>
</comment>